<sequence>MARGAPGAAHVVAFRSSDAMSAHKTRLELPFRILPQPDETTCGPTCLHSVYRYWGGDESLRDIIGRTGRLEHGGTFAVFLACDALRRGYHATIYTYNLTVFDPTWFTQRGFDIGLRLRQQAEVKDDPRLRHATEGYLEFLRLGGRLRLLDLSRYLIRGILRRRLPIITGLSSTYLYRVAREYGPDDRPDDVRGKPSGHFVVIAGYDSERREVLVVDPYQQNPYAESQAYWLSVDRVVNAVLLGIVTHDANLLVIYPRRRAPREKAP</sequence>
<comment type="caution">
    <text evidence="2">The sequence shown here is derived from an EMBL/GenBank/DDBJ whole genome shotgun (WGS) entry which is preliminary data.</text>
</comment>
<dbReference type="Proteomes" id="UP000887222">
    <property type="component" value="Unassembled WGS sequence"/>
</dbReference>
<accession>A0ABQ4Q9J3</accession>
<dbReference type="Pfam" id="PF13529">
    <property type="entry name" value="Peptidase_C39_2"/>
    <property type="match status" value="1"/>
</dbReference>
<evidence type="ECO:0000313" key="2">
    <source>
        <dbReference type="EMBL" id="GIZ53739.1"/>
    </source>
</evidence>
<dbReference type="Gene3D" id="3.90.70.10">
    <property type="entry name" value="Cysteine proteinases"/>
    <property type="match status" value="1"/>
</dbReference>
<reference evidence="2 3" key="1">
    <citation type="journal article" date="2022" name="Int. J. Syst. Evol. Microbiol.">
        <title>Noviherbaspirillum aridicola sp. nov., isolated from an arid soil in Pakistan.</title>
        <authorList>
            <person name="Khan I.U."/>
            <person name="Saqib M."/>
            <person name="Amin A."/>
            <person name="Hussain F."/>
            <person name="Li L."/>
            <person name="Liu Y.H."/>
            <person name="Fang B.Z."/>
            <person name="Ahmed I."/>
            <person name="Li W.J."/>
        </authorList>
    </citation>
    <scope>NUCLEOTIDE SEQUENCE [LARGE SCALE GENOMIC DNA]</scope>
    <source>
        <strain evidence="2 3">NCCP-691</strain>
    </source>
</reference>
<gene>
    <name evidence="2" type="ORF">NCCP691_37530</name>
</gene>
<dbReference type="InterPro" id="IPR039564">
    <property type="entry name" value="Peptidase_C39-like"/>
</dbReference>
<organism evidence="2 3">
    <name type="scientific">Noviherbaspirillum aridicola</name>
    <dbReference type="NCBI Taxonomy" id="2849687"/>
    <lineage>
        <taxon>Bacteria</taxon>
        <taxon>Pseudomonadati</taxon>
        <taxon>Pseudomonadota</taxon>
        <taxon>Betaproteobacteria</taxon>
        <taxon>Burkholderiales</taxon>
        <taxon>Oxalobacteraceae</taxon>
        <taxon>Noviherbaspirillum</taxon>
    </lineage>
</organism>
<proteinExistence type="predicted"/>
<feature type="domain" description="Peptidase C39-like" evidence="1">
    <location>
        <begin position="189"/>
        <end position="218"/>
    </location>
</feature>
<evidence type="ECO:0000259" key="1">
    <source>
        <dbReference type="Pfam" id="PF13529"/>
    </source>
</evidence>
<keyword evidence="3" id="KW-1185">Reference proteome</keyword>
<dbReference type="EMBL" id="BPMK01000020">
    <property type="protein sequence ID" value="GIZ53739.1"/>
    <property type="molecule type" value="Genomic_DNA"/>
</dbReference>
<evidence type="ECO:0000313" key="3">
    <source>
        <dbReference type="Proteomes" id="UP000887222"/>
    </source>
</evidence>
<name>A0ABQ4Q9J3_9BURK</name>
<protein>
    <recommendedName>
        <fullName evidence="1">Peptidase C39-like domain-containing protein</fullName>
    </recommendedName>
</protein>